<evidence type="ECO:0000313" key="3">
    <source>
        <dbReference type="Proteomes" id="UP000429785"/>
    </source>
</evidence>
<reference evidence="2 3" key="1">
    <citation type="submission" date="2019-10" db="EMBL/GenBank/DDBJ databases">
        <title>Muricauda olearia CL-SS4 JCM15563 genome.</title>
        <authorList>
            <person name="Liu L."/>
        </authorList>
    </citation>
    <scope>NUCLEOTIDE SEQUENCE [LARGE SCALE GENOMIC DNA]</scope>
    <source>
        <strain evidence="2 3">CL-SS4</strain>
    </source>
</reference>
<evidence type="ECO:0000256" key="1">
    <source>
        <dbReference type="SAM" id="SignalP"/>
    </source>
</evidence>
<feature type="signal peptide" evidence="1">
    <location>
        <begin position="1"/>
        <end position="22"/>
    </location>
</feature>
<dbReference type="RefSeq" id="WP_152132572.1">
    <property type="nucleotide sequence ID" value="NZ_WELG01000002.1"/>
</dbReference>
<proteinExistence type="predicted"/>
<feature type="chain" id="PRO_5026302300" description="Tetratricopeptide repeat protein" evidence="1">
    <location>
        <begin position="23"/>
        <end position="482"/>
    </location>
</feature>
<keyword evidence="1" id="KW-0732">Signal</keyword>
<organism evidence="2 3">
    <name type="scientific">Flagellimonas olearia</name>
    <dbReference type="NCBI Taxonomy" id="552546"/>
    <lineage>
        <taxon>Bacteria</taxon>
        <taxon>Pseudomonadati</taxon>
        <taxon>Bacteroidota</taxon>
        <taxon>Flavobacteriia</taxon>
        <taxon>Flavobacteriales</taxon>
        <taxon>Flavobacteriaceae</taxon>
        <taxon>Flagellimonas</taxon>
    </lineage>
</organism>
<dbReference type="Proteomes" id="UP000429785">
    <property type="component" value="Unassembled WGS sequence"/>
</dbReference>
<gene>
    <name evidence="2" type="ORF">F8C76_15630</name>
</gene>
<protein>
    <recommendedName>
        <fullName evidence="4">Tetratricopeptide repeat protein</fullName>
    </recommendedName>
</protein>
<dbReference type="OrthoDB" id="1490855at2"/>
<dbReference type="SUPFAM" id="SSF48452">
    <property type="entry name" value="TPR-like"/>
    <property type="match status" value="2"/>
</dbReference>
<evidence type="ECO:0000313" key="2">
    <source>
        <dbReference type="EMBL" id="KAB7529260.1"/>
    </source>
</evidence>
<sequence>MKKIVLITVAALSLLNCTNDFSSVVDFTDVENPTLSEQSVVGKPNSSAVWLNGIKRNNGFVFNEFLILAELGSDNYVNTETFFNQFLDNLEFQPADPDLRDATREVARLREMAIFGLETVGPADSEYTTAIEAEYNFYLGMAYLYSAMYFPALPQEPRGPMVASAQHYQDAIAQFDVAIGLNASETKYHLAKARANYYTGNKAAAVASANDALAIDRAFDNMVRYDAVAPDGVPDGTQSSNRFEDALYERSTFDDLQPLPTLDFLDPKYSYFTDEEDAPVHYLKAEEALLILAEANLADSNVPAAQANLTELLELIGTREVRAINDDIEGRTEDNPGSRPDSTIVVVNGRSGLVLNRHSGLIYIPSVSGTSLTASDIAGLTADDAGLELLYRTRQEVFIAEGLRFVDMGLKLIVDENEVLQNENISAGDLGTVALIPPFIDAIKTQLDAITYDAGTGVATTAVNVNEILVANKSSEFVLPFH</sequence>
<dbReference type="Gene3D" id="1.25.40.10">
    <property type="entry name" value="Tetratricopeptide repeat domain"/>
    <property type="match status" value="1"/>
</dbReference>
<comment type="caution">
    <text evidence="2">The sequence shown here is derived from an EMBL/GenBank/DDBJ whole genome shotgun (WGS) entry which is preliminary data.</text>
</comment>
<dbReference type="EMBL" id="WELG01000002">
    <property type="protein sequence ID" value="KAB7529260.1"/>
    <property type="molecule type" value="Genomic_DNA"/>
</dbReference>
<accession>A0A6I1DW99</accession>
<dbReference type="InterPro" id="IPR011990">
    <property type="entry name" value="TPR-like_helical_dom_sf"/>
</dbReference>
<dbReference type="AlphaFoldDB" id="A0A6I1DW99"/>
<name>A0A6I1DW99_9FLAO</name>
<evidence type="ECO:0008006" key="4">
    <source>
        <dbReference type="Google" id="ProtNLM"/>
    </source>
</evidence>